<reference evidence="2 3" key="1">
    <citation type="journal article" date="2021" name="Elife">
        <title>Chloroplast acquisition without the gene transfer in kleptoplastic sea slugs, Plakobranchus ocellatus.</title>
        <authorList>
            <person name="Maeda T."/>
            <person name="Takahashi S."/>
            <person name="Yoshida T."/>
            <person name="Shimamura S."/>
            <person name="Takaki Y."/>
            <person name="Nagai Y."/>
            <person name="Toyoda A."/>
            <person name="Suzuki Y."/>
            <person name="Arimoto A."/>
            <person name="Ishii H."/>
            <person name="Satoh N."/>
            <person name="Nishiyama T."/>
            <person name="Hasebe M."/>
            <person name="Maruyama T."/>
            <person name="Minagawa J."/>
            <person name="Obokata J."/>
            <person name="Shigenobu S."/>
        </authorList>
    </citation>
    <scope>NUCLEOTIDE SEQUENCE [LARGE SCALE GENOMIC DNA]</scope>
</reference>
<evidence type="ECO:0000256" key="1">
    <source>
        <dbReference type="SAM" id="MobiDB-lite"/>
    </source>
</evidence>
<name>A0AAV4EXN7_9GAST</name>
<feature type="non-terminal residue" evidence="2">
    <location>
        <position position="1"/>
    </location>
</feature>
<evidence type="ECO:0000313" key="2">
    <source>
        <dbReference type="EMBL" id="GFR65290.1"/>
    </source>
</evidence>
<dbReference type="AlphaFoldDB" id="A0AAV4EXN7"/>
<protein>
    <submittedName>
        <fullName evidence="2">Uncharacterized protein</fullName>
    </submittedName>
</protein>
<evidence type="ECO:0000313" key="3">
    <source>
        <dbReference type="Proteomes" id="UP000762676"/>
    </source>
</evidence>
<dbReference type="Proteomes" id="UP000762676">
    <property type="component" value="Unassembled WGS sequence"/>
</dbReference>
<gene>
    <name evidence="2" type="ORF">ElyMa_001943500</name>
</gene>
<proteinExistence type="predicted"/>
<feature type="compositionally biased region" description="Polar residues" evidence="1">
    <location>
        <begin position="7"/>
        <end position="23"/>
    </location>
</feature>
<keyword evidence="3" id="KW-1185">Reference proteome</keyword>
<sequence>NGKFNKLLSTRHNSPTQCKQKSQQTKHRCSASLATVWQQTLARAVLHRHVCIASLLHHGREKSGRNLASFRGERSIKWENMPGSLVPGKGGDQCGQIAGLIKSDNSCLKRERLRTRD</sequence>
<organism evidence="2 3">
    <name type="scientific">Elysia marginata</name>
    <dbReference type="NCBI Taxonomy" id="1093978"/>
    <lineage>
        <taxon>Eukaryota</taxon>
        <taxon>Metazoa</taxon>
        <taxon>Spiralia</taxon>
        <taxon>Lophotrochozoa</taxon>
        <taxon>Mollusca</taxon>
        <taxon>Gastropoda</taxon>
        <taxon>Heterobranchia</taxon>
        <taxon>Euthyneura</taxon>
        <taxon>Panpulmonata</taxon>
        <taxon>Sacoglossa</taxon>
        <taxon>Placobranchoidea</taxon>
        <taxon>Plakobranchidae</taxon>
        <taxon>Elysia</taxon>
    </lineage>
</organism>
<feature type="region of interest" description="Disordered" evidence="1">
    <location>
        <begin position="1"/>
        <end position="23"/>
    </location>
</feature>
<dbReference type="EMBL" id="BMAT01003943">
    <property type="protein sequence ID" value="GFR65290.1"/>
    <property type="molecule type" value="Genomic_DNA"/>
</dbReference>
<accession>A0AAV4EXN7</accession>
<comment type="caution">
    <text evidence="2">The sequence shown here is derived from an EMBL/GenBank/DDBJ whole genome shotgun (WGS) entry which is preliminary data.</text>
</comment>